<reference evidence="1 2" key="1">
    <citation type="journal article" date="2015" name="Nature">
        <title>rRNA introns, odd ribosomes, and small enigmatic genomes across a large radiation of phyla.</title>
        <authorList>
            <person name="Brown C.T."/>
            <person name="Hug L.A."/>
            <person name="Thomas B.C."/>
            <person name="Sharon I."/>
            <person name="Castelle C.J."/>
            <person name="Singh A."/>
            <person name="Wilkins M.J."/>
            <person name="Williams K.H."/>
            <person name="Banfield J.F."/>
        </authorList>
    </citation>
    <scope>NUCLEOTIDE SEQUENCE [LARGE SCALE GENOMIC DNA]</scope>
</reference>
<sequence>MTLILTALCKDGICVCADKRSQTWTNGILEKTEDNLNKIYKFKNAPLFIFNHGVNKFNGKSWDWFSSEYEKKNQWVGRDLELICSDFKNFIEKDILQQLEINTKSQPNTENVARAAFVLCGKNFSNNKFEFHELYWSPKFTHTSWIDTRLIGSGIGYERYLNDYLMANSGSTTTEFWGASNTILAKEELKKLFLVAVDKKRQSNGNEFSDNYDLECIT</sequence>
<proteinExistence type="predicted"/>
<evidence type="ECO:0000313" key="1">
    <source>
        <dbReference type="EMBL" id="KKS46831.1"/>
    </source>
</evidence>
<name>A0A0G1BKM6_9BACT</name>
<gene>
    <name evidence="1" type="ORF">UV11_C0023G0007</name>
</gene>
<dbReference type="AlphaFoldDB" id="A0A0G1BKM6"/>
<evidence type="ECO:0000313" key="2">
    <source>
        <dbReference type="Proteomes" id="UP000034036"/>
    </source>
</evidence>
<dbReference type="EMBL" id="LCDF01000023">
    <property type="protein sequence ID" value="KKS46831.1"/>
    <property type="molecule type" value="Genomic_DNA"/>
</dbReference>
<accession>A0A0G1BKM6</accession>
<protein>
    <submittedName>
        <fullName evidence="1">Uncharacterized protein</fullName>
    </submittedName>
</protein>
<organism evidence="1 2">
    <name type="scientific">Candidatus Giovannonibacteria bacterium GW2011_GWF2_42_19</name>
    <dbReference type="NCBI Taxonomy" id="1618659"/>
    <lineage>
        <taxon>Bacteria</taxon>
        <taxon>Candidatus Giovannoniibacteriota</taxon>
    </lineage>
</organism>
<comment type="caution">
    <text evidence="1">The sequence shown here is derived from an EMBL/GenBank/DDBJ whole genome shotgun (WGS) entry which is preliminary data.</text>
</comment>
<dbReference type="Proteomes" id="UP000034036">
    <property type="component" value="Unassembled WGS sequence"/>
</dbReference>